<dbReference type="GO" id="GO:0016024">
    <property type="term" value="P:CDP-diacylglycerol biosynthetic process"/>
    <property type="evidence" value="ECO:0007669"/>
    <property type="project" value="TreeGrafter"/>
</dbReference>
<keyword evidence="14" id="KW-0443">Lipid metabolism</keyword>
<dbReference type="AlphaFoldDB" id="A0A087C0J5"/>
<keyword evidence="26" id="KW-1185">Reference proteome</keyword>
<evidence type="ECO:0000256" key="23">
    <source>
        <dbReference type="ARBA" id="ARBA00033406"/>
    </source>
</evidence>
<evidence type="ECO:0000313" key="25">
    <source>
        <dbReference type="EMBL" id="KFI76795.1"/>
    </source>
</evidence>
<keyword evidence="17" id="KW-1208">Phospholipid metabolism</keyword>
<evidence type="ECO:0000256" key="2">
    <source>
        <dbReference type="ARBA" id="ARBA00004651"/>
    </source>
</evidence>
<evidence type="ECO:0000313" key="26">
    <source>
        <dbReference type="Proteomes" id="UP000029082"/>
    </source>
</evidence>
<name>A0A087C0J5_9BIFI</name>
<dbReference type="Pfam" id="PF01148">
    <property type="entry name" value="CTP_transf_1"/>
    <property type="match status" value="1"/>
</dbReference>
<feature type="transmembrane region" description="Helical" evidence="24">
    <location>
        <begin position="100"/>
        <end position="120"/>
    </location>
</feature>
<comment type="similarity">
    <text evidence="5">Belongs to the CDS family.</text>
</comment>
<evidence type="ECO:0000256" key="5">
    <source>
        <dbReference type="ARBA" id="ARBA00010185"/>
    </source>
</evidence>
<evidence type="ECO:0000256" key="15">
    <source>
        <dbReference type="ARBA" id="ARBA00023136"/>
    </source>
</evidence>
<evidence type="ECO:0000256" key="11">
    <source>
        <dbReference type="ARBA" id="ARBA00022692"/>
    </source>
</evidence>
<evidence type="ECO:0000256" key="4">
    <source>
        <dbReference type="ARBA" id="ARBA00005189"/>
    </source>
</evidence>
<evidence type="ECO:0000256" key="10">
    <source>
        <dbReference type="ARBA" id="ARBA00022679"/>
    </source>
</evidence>
<protein>
    <recommendedName>
        <fullName evidence="7">Phosphatidate cytidylyltransferase</fullName>
        <ecNumber evidence="6">2.7.7.41</ecNumber>
    </recommendedName>
    <alternativeName>
        <fullName evidence="20">CDP-DAG synthase</fullName>
    </alternativeName>
    <alternativeName>
        <fullName evidence="22">CDP-DG synthase</fullName>
    </alternativeName>
    <alternativeName>
        <fullName evidence="18">CDP-diacylglycerol synthase</fullName>
    </alternativeName>
    <alternativeName>
        <fullName evidence="21">CDP-diglyceride pyrophosphorylase</fullName>
    </alternativeName>
    <alternativeName>
        <fullName evidence="23">CDP-diglyceride synthase</fullName>
    </alternativeName>
    <alternativeName>
        <fullName evidence="19">CTP:phosphatidate cytidylyltransferase</fullName>
    </alternativeName>
</protein>
<sequence>MHTHGQGAHDADEALQDINAKTGRNMPQAVGTAVLLIAVIVLCLLVRLDAFVALIVIFMSLGLWELRVDFAVIGLRIPLLALWVCSAFTLFATFYASVPLLAAAMCVMATVVLTALSASLDMGMGDRIAAATARKDRHPGARPQVPVGDGSKRFHQYLGNVSVSVLTVLYIPLLASFLVLPLTFNGHPVAHAVMLIFLPAISDTGGLFAGAWLGKHKLSPRISPKKSVEGLLGSVLASIIGAYVIFALTYGDMWSTRGWVPVLMGVIVGVVGTLGDLSASMLKRAIGIKDMGHLLKGHGGVLDRVDSILMCAPFLTLLLWATGL</sequence>
<keyword evidence="8" id="KW-1003">Cell membrane</keyword>
<feature type="transmembrane region" description="Helical" evidence="24">
    <location>
        <begin position="262"/>
        <end position="280"/>
    </location>
</feature>
<dbReference type="OrthoDB" id="9799199at2"/>
<dbReference type="PANTHER" id="PTHR46382">
    <property type="entry name" value="PHOSPHATIDATE CYTIDYLYLTRANSFERASE"/>
    <property type="match status" value="1"/>
</dbReference>
<comment type="subcellular location">
    <subcellularLocation>
        <location evidence="2">Cell membrane</location>
        <topology evidence="2">Multi-pass membrane protein</topology>
    </subcellularLocation>
</comment>
<dbReference type="STRING" id="1437603.GCA_000771525_01121"/>
<organism evidence="25 26">
    <name type="scientific">Bifidobacterium mongoliense DSM 21395</name>
    <dbReference type="NCBI Taxonomy" id="1437603"/>
    <lineage>
        <taxon>Bacteria</taxon>
        <taxon>Bacillati</taxon>
        <taxon>Actinomycetota</taxon>
        <taxon>Actinomycetes</taxon>
        <taxon>Bifidobacteriales</taxon>
        <taxon>Bifidobacteriaceae</taxon>
        <taxon>Bifidobacterium</taxon>
    </lineage>
</organism>
<evidence type="ECO:0000256" key="21">
    <source>
        <dbReference type="ARBA" id="ARBA00032396"/>
    </source>
</evidence>
<evidence type="ECO:0000256" key="18">
    <source>
        <dbReference type="ARBA" id="ARBA00029893"/>
    </source>
</evidence>
<keyword evidence="11 24" id="KW-0812">Transmembrane</keyword>
<dbReference type="GO" id="GO:0005886">
    <property type="term" value="C:plasma membrane"/>
    <property type="evidence" value="ECO:0007669"/>
    <property type="project" value="UniProtKB-SubCell"/>
</dbReference>
<evidence type="ECO:0000256" key="22">
    <source>
        <dbReference type="ARBA" id="ARBA00032743"/>
    </source>
</evidence>
<evidence type="ECO:0000256" key="12">
    <source>
        <dbReference type="ARBA" id="ARBA00022695"/>
    </source>
</evidence>
<keyword evidence="9" id="KW-0444">Lipid biosynthesis</keyword>
<keyword evidence="13 24" id="KW-1133">Transmembrane helix</keyword>
<feature type="transmembrane region" description="Helical" evidence="24">
    <location>
        <begin position="33"/>
        <end position="58"/>
    </location>
</feature>
<feature type="transmembrane region" description="Helical" evidence="24">
    <location>
        <begin position="70"/>
        <end position="94"/>
    </location>
</feature>
<comment type="pathway">
    <text evidence="4">Lipid metabolism.</text>
</comment>
<dbReference type="RefSeq" id="WP_033512263.1">
    <property type="nucleotide sequence ID" value="NZ_JDUO01000003.1"/>
</dbReference>
<reference evidence="25 26" key="1">
    <citation type="submission" date="2014-03" db="EMBL/GenBank/DDBJ databases">
        <title>Genomics of Bifidobacteria.</title>
        <authorList>
            <person name="Ventura M."/>
            <person name="Milani C."/>
            <person name="Lugli G.A."/>
        </authorList>
    </citation>
    <scope>NUCLEOTIDE SEQUENCE [LARGE SCALE GENOMIC DNA]</scope>
    <source>
        <strain evidence="25 26">DSM 21395</strain>
    </source>
</reference>
<dbReference type="Proteomes" id="UP000029082">
    <property type="component" value="Unassembled WGS sequence"/>
</dbReference>
<evidence type="ECO:0000256" key="16">
    <source>
        <dbReference type="ARBA" id="ARBA00023209"/>
    </source>
</evidence>
<dbReference type="GO" id="GO:0004605">
    <property type="term" value="F:phosphatidate cytidylyltransferase activity"/>
    <property type="evidence" value="ECO:0007669"/>
    <property type="project" value="UniProtKB-EC"/>
</dbReference>
<accession>A0A087C0J5</accession>
<keyword evidence="10 25" id="KW-0808">Transferase</keyword>
<dbReference type="EC" id="2.7.7.41" evidence="6"/>
<evidence type="ECO:0000256" key="6">
    <source>
        <dbReference type="ARBA" id="ARBA00012487"/>
    </source>
</evidence>
<evidence type="ECO:0000256" key="7">
    <source>
        <dbReference type="ARBA" id="ARBA00019373"/>
    </source>
</evidence>
<comment type="caution">
    <text evidence="25">The sequence shown here is derived from an EMBL/GenBank/DDBJ whole genome shotgun (WGS) entry which is preliminary data.</text>
</comment>
<keyword evidence="15 24" id="KW-0472">Membrane</keyword>
<evidence type="ECO:0000256" key="20">
    <source>
        <dbReference type="ARBA" id="ARBA00032253"/>
    </source>
</evidence>
<keyword evidence="12 25" id="KW-0548">Nucleotidyltransferase</keyword>
<comment type="pathway">
    <text evidence="3">Phospholipid metabolism; CDP-diacylglycerol biosynthesis; CDP-diacylglycerol from sn-glycerol 3-phosphate: step 3/3.</text>
</comment>
<evidence type="ECO:0000256" key="1">
    <source>
        <dbReference type="ARBA" id="ARBA00001698"/>
    </source>
</evidence>
<gene>
    <name evidence="25" type="ORF">BMON_0699</name>
</gene>
<feature type="transmembrane region" description="Helical" evidence="24">
    <location>
        <begin position="230"/>
        <end position="250"/>
    </location>
</feature>
<evidence type="ECO:0000256" key="19">
    <source>
        <dbReference type="ARBA" id="ARBA00031825"/>
    </source>
</evidence>
<evidence type="ECO:0000256" key="24">
    <source>
        <dbReference type="SAM" id="Phobius"/>
    </source>
</evidence>
<dbReference type="EMBL" id="JGZE01000011">
    <property type="protein sequence ID" value="KFI76795.1"/>
    <property type="molecule type" value="Genomic_DNA"/>
</dbReference>
<feature type="transmembrane region" description="Helical" evidence="24">
    <location>
        <begin position="161"/>
        <end position="183"/>
    </location>
</feature>
<evidence type="ECO:0000256" key="9">
    <source>
        <dbReference type="ARBA" id="ARBA00022516"/>
    </source>
</evidence>
<evidence type="ECO:0000256" key="17">
    <source>
        <dbReference type="ARBA" id="ARBA00023264"/>
    </source>
</evidence>
<keyword evidence="16" id="KW-0594">Phospholipid biosynthesis</keyword>
<dbReference type="GeneID" id="93094244"/>
<proteinExistence type="inferred from homology"/>
<evidence type="ECO:0000256" key="14">
    <source>
        <dbReference type="ARBA" id="ARBA00023098"/>
    </source>
</evidence>
<evidence type="ECO:0000256" key="8">
    <source>
        <dbReference type="ARBA" id="ARBA00022475"/>
    </source>
</evidence>
<comment type="catalytic activity">
    <reaction evidence="1">
        <text>a 1,2-diacyl-sn-glycero-3-phosphate + CTP + H(+) = a CDP-1,2-diacyl-sn-glycerol + diphosphate</text>
        <dbReference type="Rhea" id="RHEA:16229"/>
        <dbReference type="ChEBI" id="CHEBI:15378"/>
        <dbReference type="ChEBI" id="CHEBI:33019"/>
        <dbReference type="ChEBI" id="CHEBI:37563"/>
        <dbReference type="ChEBI" id="CHEBI:58332"/>
        <dbReference type="ChEBI" id="CHEBI:58608"/>
        <dbReference type="EC" id="2.7.7.41"/>
    </reaction>
</comment>
<dbReference type="eggNOG" id="COG0575">
    <property type="taxonomic scope" value="Bacteria"/>
</dbReference>
<evidence type="ECO:0000256" key="13">
    <source>
        <dbReference type="ARBA" id="ARBA00022989"/>
    </source>
</evidence>
<feature type="transmembrane region" description="Helical" evidence="24">
    <location>
        <begin position="189"/>
        <end position="209"/>
    </location>
</feature>
<evidence type="ECO:0000256" key="3">
    <source>
        <dbReference type="ARBA" id="ARBA00005119"/>
    </source>
</evidence>
<dbReference type="PANTHER" id="PTHR46382:SF1">
    <property type="entry name" value="PHOSPHATIDATE CYTIDYLYLTRANSFERASE"/>
    <property type="match status" value="1"/>
</dbReference>